<dbReference type="RefSeq" id="WP_398278262.1">
    <property type="nucleotide sequence ID" value="NZ_JBITLV010000002.1"/>
</dbReference>
<dbReference type="InterPro" id="IPR019587">
    <property type="entry name" value="Polyketide_cyclase/dehydratase"/>
</dbReference>
<sequence length="136" mass="14940">MPEYRRTTTIDADPAELFQFLSKVENLPKYFTGVTEAHPATGDEVHVVAQPQPGEEGPPEKVEADATFSVDAERKALSWGSEGPHDYHGELQVTPHGDGAQVEVTLHTQHDDDRINDGMDDTLQHVRELVAEGRAG</sequence>
<dbReference type="Gene3D" id="3.30.530.20">
    <property type="match status" value="1"/>
</dbReference>
<dbReference type="InterPro" id="IPR023393">
    <property type="entry name" value="START-like_dom_sf"/>
</dbReference>
<dbReference type="CDD" id="cd07812">
    <property type="entry name" value="SRPBCC"/>
    <property type="match status" value="1"/>
</dbReference>
<comment type="caution">
    <text evidence="1">The sequence shown here is derived from an EMBL/GenBank/DDBJ whole genome shotgun (WGS) entry which is preliminary data.</text>
</comment>
<dbReference type="Pfam" id="PF10604">
    <property type="entry name" value="Polyketide_cyc2"/>
    <property type="match status" value="1"/>
</dbReference>
<reference evidence="1 2" key="1">
    <citation type="submission" date="2024-10" db="EMBL/GenBank/DDBJ databases">
        <title>The Natural Products Discovery Center: Release of the First 8490 Sequenced Strains for Exploring Actinobacteria Biosynthetic Diversity.</title>
        <authorList>
            <person name="Kalkreuter E."/>
            <person name="Kautsar S.A."/>
            <person name="Yang D."/>
            <person name="Bader C.D."/>
            <person name="Teijaro C.N."/>
            <person name="Fluegel L."/>
            <person name="Davis C.M."/>
            <person name="Simpson J.R."/>
            <person name="Lauterbach L."/>
            <person name="Steele A.D."/>
            <person name="Gui C."/>
            <person name="Meng S."/>
            <person name="Li G."/>
            <person name="Viehrig K."/>
            <person name="Ye F."/>
            <person name="Su P."/>
            <person name="Kiefer A.F."/>
            <person name="Nichols A."/>
            <person name="Cepeda A.J."/>
            <person name="Yan W."/>
            <person name="Fan B."/>
            <person name="Jiang Y."/>
            <person name="Adhikari A."/>
            <person name="Zheng C.-J."/>
            <person name="Schuster L."/>
            <person name="Cowan T.M."/>
            <person name="Smanski M.J."/>
            <person name="Chevrette M.G."/>
            <person name="De Carvalho L.P.S."/>
            <person name="Shen B."/>
        </authorList>
    </citation>
    <scope>NUCLEOTIDE SEQUENCE [LARGE SCALE GENOMIC DNA]</scope>
    <source>
        <strain evidence="1 2">NPDC049639</strain>
    </source>
</reference>
<gene>
    <name evidence="1" type="ORF">ACIB24_08845</name>
</gene>
<dbReference type="EMBL" id="JBITLV010000002">
    <property type="protein sequence ID" value="MFI7587167.1"/>
    <property type="molecule type" value="Genomic_DNA"/>
</dbReference>
<dbReference type="SUPFAM" id="SSF55961">
    <property type="entry name" value="Bet v1-like"/>
    <property type="match status" value="1"/>
</dbReference>
<protein>
    <submittedName>
        <fullName evidence="1">SRPBCC family protein</fullName>
    </submittedName>
</protein>
<evidence type="ECO:0000313" key="1">
    <source>
        <dbReference type="EMBL" id="MFI7587167.1"/>
    </source>
</evidence>
<dbReference type="Proteomes" id="UP001612915">
    <property type="component" value="Unassembled WGS sequence"/>
</dbReference>
<keyword evidence="2" id="KW-1185">Reference proteome</keyword>
<name>A0ABW8AMH7_9ACTN</name>
<organism evidence="1 2">
    <name type="scientific">Spongisporangium articulatum</name>
    <dbReference type="NCBI Taxonomy" id="3362603"/>
    <lineage>
        <taxon>Bacteria</taxon>
        <taxon>Bacillati</taxon>
        <taxon>Actinomycetota</taxon>
        <taxon>Actinomycetes</taxon>
        <taxon>Kineosporiales</taxon>
        <taxon>Kineosporiaceae</taxon>
        <taxon>Spongisporangium</taxon>
    </lineage>
</organism>
<proteinExistence type="predicted"/>
<evidence type="ECO:0000313" key="2">
    <source>
        <dbReference type="Proteomes" id="UP001612915"/>
    </source>
</evidence>
<accession>A0ABW8AMH7</accession>